<organism evidence="1 2">
    <name type="scientific">Metamycoplasma auris 15026</name>
    <dbReference type="NCBI Taxonomy" id="1188233"/>
    <lineage>
        <taxon>Bacteria</taxon>
        <taxon>Bacillati</taxon>
        <taxon>Mycoplasmatota</taxon>
        <taxon>Mycoplasmoidales</taxon>
        <taxon>Metamycoplasmataceae</taxon>
        <taxon>Metamycoplasma</taxon>
    </lineage>
</organism>
<dbReference type="NCBIfam" id="NF045850">
    <property type="entry name" value="ABC_Mplas_LP"/>
    <property type="match status" value="1"/>
</dbReference>
<dbReference type="STRING" id="1188233.MAU_5720"/>
<evidence type="ECO:0000313" key="1">
    <source>
        <dbReference type="EMBL" id="ENY68496.1"/>
    </source>
</evidence>
<protein>
    <submittedName>
        <fullName evidence="1">Oligopeptide ABC transporter substrate-binding protein</fullName>
    </submittedName>
</protein>
<dbReference type="eggNOG" id="ENOG5030MFQ">
    <property type="taxonomic scope" value="Bacteria"/>
</dbReference>
<proteinExistence type="predicted"/>
<dbReference type="AlphaFoldDB" id="N9VAQ5"/>
<dbReference type="EMBL" id="AORI01000012">
    <property type="protein sequence ID" value="ENY68496.1"/>
    <property type="molecule type" value="Genomic_DNA"/>
</dbReference>
<sequence>MKKKSKISLLSALAMSAATIPLFVISCTTPRLRRFVFEYSSPYNAQAFSQDASRSYGAFQDSSVSQHTSVGLLRFESLNEPEVKHVDLKDNGGRIYDIKTYLTKPSFVVKRLGLASAVILTDSQNKIHVFDQDDYDMDETKSKEESLPDGKKIKVYQNPSVYLKSKNKRSINSDEFQEQLKKATKIQFTVRKDIPWVGEDGEPILNKEGKPYVAQAKDFYYSWLKTLSIKTEFRADNGGSEELDKEAQKALSDPSSVILTERQEYSNEYIFTLFGIDYTKFSKENEFIQRVADGQFKGQEAVTFEKLASVKQEETDFNKFLVSAIMKDYTFLPAPSQYIDATNEAAQKGEKLPVYSYIGKQTNETEAFEKKIRNLDKKSLMYISGSYWYGVSLKNTFYIGPYYILPQTGQELKLRKNKYYYDKEWVKREDTVDEIIQKYYTDSDPDTFARTGFNNYKQGSVSQISFSQLKPAQQSEILQRSSYYGLRFSRRLNKTDPFYRVFLQPFIKSLPKGNKEDFYGFNDAYAKLMFGGTRSELAKGTNDPQSYIAGDGLIFRTLLNAAINWNELASQATGGSGKAWLAKIADGSSIGGKDQDSAKEKTPGDVEEQINSLFAISSDGNSKLKFGDSEQLLPSVNDNNVKNISNKNDRLKSAGFKQIQDEIKKLFEKFDKENPNLKGQDFVYEYLFPYINIPATYKEAFNNIEKTFSDLNPRIKFKVFQTVNKDDPKFDAFRTGGANGTNLVSWGYDYDSIGSGYDGLSWNGNLVPTLTWIAAHDSDGKNKTFKTHFPSIHKLATEMVKRSENDAHKWVGSVPFKELHLVHNDFMGQRLSTTTVFEFKKDSSGHYVLQKDDKGNPKKWSPSNGQHPTDMYAWSAQFWLNYISSLTNEEAIKLMTEFTTFFNVDFSYGHFKQKNEFGRFLVQKHFIVPDDSPTGATIYADWRIKTKRGGSNV</sequence>
<dbReference type="Proteomes" id="UP000013131">
    <property type="component" value="Unassembled WGS sequence"/>
</dbReference>
<dbReference type="PATRIC" id="fig|1188233.3.peg.555"/>
<dbReference type="PROSITE" id="PS51257">
    <property type="entry name" value="PROKAR_LIPOPROTEIN"/>
    <property type="match status" value="1"/>
</dbReference>
<evidence type="ECO:0000313" key="2">
    <source>
        <dbReference type="Proteomes" id="UP000013131"/>
    </source>
</evidence>
<keyword evidence="2" id="KW-1185">Reference proteome</keyword>
<accession>N9VAQ5</accession>
<dbReference type="OrthoDB" id="395154at2"/>
<dbReference type="RefSeq" id="WP_004425237.1">
    <property type="nucleotide sequence ID" value="NZ_AORI01000012.1"/>
</dbReference>
<comment type="caution">
    <text evidence="1">The sequence shown here is derived from an EMBL/GenBank/DDBJ whole genome shotgun (WGS) entry which is preliminary data.</text>
</comment>
<gene>
    <name evidence="1" type="primary">oppA</name>
    <name evidence="1" type="ORF">MAU_5720</name>
</gene>
<reference evidence="1 2" key="1">
    <citation type="journal article" date="2013" name="Genome Announc.">
        <title>Draft Genome Sequences of Mycoplasma auris and Mycoplasma yeatsii, Two Species of the Ear Canal of Caprinae.</title>
        <authorList>
            <person name="Dordet-Frisoni E."/>
            <person name="Baranowski E."/>
            <person name="Barre A."/>
            <person name="Blanchard A."/>
            <person name="Breton M."/>
            <person name="Couture C."/>
            <person name="Dupuy V."/>
            <person name="Gaurivaud P."/>
            <person name="Jacob D."/>
            <person name="Lemaitre C."/>
            <person name="Manso-Silvan L."/>
            <person name="Nikolski M."/>
            <person name="Nouvel L.X."/>
            <person name="Poumarat F."/>
            <person name="Sirand-Pugnet P."/>
            <person name="Thebault P."/>
            <person name="Theil S."/>
            <person name="Thiaucourt F."/>
            <person name="Citti C."/>
            <person name="Tardy F."/>
        </authorList>
    </citation>
    <scope>NUCLEOTIDE SEQUENCE [LARGE SCALE GENOMIC DNA]</scope>
    <source>
        <strain evidence="1 2">15026</strain>
    </source>
</reference>
<dbReference type="Gene3D" id="3.40.190.10">
    <property type="entry name" value="Periplasmic binding protein-like II"/>
    <property type="match status" value="1"/>
</dbReference>
<name>N9VAQ5_9BACT</name>